<keyword evidence="1" id="KW-0472">Membrane</keyword>
<dbReference type="RefSeq" id="WP_341693852.1">
    <property type="nucleotide sequence ID" value="NZ_JBBYHS010000015.1"/>
</dbReference>
<keyword evidence="1" id="KW-0812">Transmembrane</keyword>
<dbReference type="EMBL" id="JBBYHS010000015">
    <property type="protein sequence ID" value="MEL1255111.1"/>
    <property type="molecule type" value="Genomic_DNA"/>
</dbReference>
<feature type="transmembrane region" description="Helical" evidence="1">
    <location>
        <begin position="104"/>
        <end position="122"/>
    </location>
</feature>
<keyword evidence="1" id="KW-1133">Transmembrane helix</keyword>
<evidence type="ECO:0000313" key="3">
    <source>
        <dbReference type="Proteomes" id="UP001485226"/>
    </source>
</evidence>
<organism evidence="2 3">
    <name type="scientific">Flavobacterium calami</name>
    <dbReference type="NCBI Taxonomy" id="3139144"/>
    <lineage>
        <taxon>Bacteria</taxon>
        <taxon>Pseudomonadati</taxon>
        <taxon>Bacteroidota</taxon>
        <taxon>Flavobacteriia</taxon>
        <taxon>Flavobacteriales</taxon>
        <taxon>Flavobacteriaceae</taxon>
        <taxon>Flavobacterium</taxon>
    </lineage>
</organism>
<reference evidence="2 3" key="1">
    <citation type="submission" date="2024-04" db="EMBL/GenBank/DDBJ databases">
        <title>Flavobacterium sp. DGU38 16S ribosomal RNA gene Genome sequencing and assembly.</title>
        <authorList>
            <person name="Park S."/>
        </authorList>
    </citation>
    <scope>NUCLEOTIDE SEQUENCE [LARGE SCALE GENOMIC DNA]</scope>
    <source>
        <strain evidence="2 3">DGU38</strain>
    </source>
</reference>
<feature type="transmembrane region" description="Helical" evidence="1">
    <location>
        <begin position="7"/>
        <end position="24"/>
    </location>
</feature>
<evidence type="ECO:0008006" key="4">
    <source>
        <dbReference type="Google" id="ProtNLM"/>
    </source>
</evidence>
<proteinExistence type="predicted"/>
<protein>
    <recommendedName>
        <fullName evidence="4">DoxX-like family protein</fullName>
    </recommendedName>
</protein>
<accession>A0ABU9IRT0</accession>
<feature type="transmembrane region" description="Helical" evidence="1">
    <location>
        <begin position="76"/>
        <end position="98"/>
    </location>
</feature>
<sequence>MNTITKIAFCWILIIIGLAYHTQYELSGLFFGEDIKIPEANGKMPYTVHYFNIAITIIPLFFSLLILFLKNMVFKWISFTYAVLLLLLNVFHVVTTAVEDISNLTQIVLLTFVALANALLVLELNRWRKEVS</sequence>
<evidence type="ECO:0000256" key="1">
    <source>
        <dbReference type="SAM" id="Phobius"/>
    </source>
</evidence>
<name>A0ABU9IRT0_9FLAO</name>
<gene>
    <name evidence="2" type="ORF">AAEO57_15080</name>
</gene>
<evidence type="ECO:0000313" key="2">
    <source>
        <dbReference type="EMBL" id="MEL1255111.1"/>
    </source>
</evidence>
<comment type="caution">
    <text evidence="2">The sequence shown here is derived from an EMBL/GenBank/DDBJ whole genome shotgun (WGS) entry which is preliminary data.</text>
</comment>
<feature type="transmembrane region" description="Helical" evidence="1">
    <location>
        <begin position="50"/>
        <end position="69"/>
    </location>
</feature>
<keyword evidence="3" id="KW-1185">Reference proteome</keyword>
<dbReference type="Proteomes" id="UP001485226">
    <property type="component" value="Unassembled WGS sequence"/>
</dbReference>